<evidence type="ECO:0000256" key="4">
    <source>
        <dbReference type="ARBA" id="ARBA00022737"/>
    </source>
</evidence>
<dbReference type="GO" id="GO:0005524">
    <property type="term" value="F:ATP binding"/>
    <property type="evidence" value="ECO:0007669"/>
    <property type="project" value="UniProtKB-KW"/>
</dbReference>
<evidence type="ECO:0000256" key="2">
    <source>
        <dbReference type="ARBA" id="ARBA00022527"/>
    </source>
</evidence>
<feature type="compositionally biased region" description="Pro residues" evidence="10">
    <location>
        <begin position="424"/>
        <end position="434"/>
    </location>
</feature>
<keyword evidence="5" id="KW-0547">Nucleotide-binding</keyword>
<dbReference type="FunFam" id="1.10.510.10:FF:000021">
    <property type="entry name" value="Serine/threonine protein kinase"/>
    <property type="match status" value="1"/>
</dbReference>
<evidence type="ECO:0000256" key="3">
    <source>
        <dbReference type="ARBA" id="ARBA00022679"/>
    </source>
</evidence>
<dbReference type="InterPro" id="IPR005543">
    <property type="entry name" value="PASTA_dom"/>
</dbReference>
<dbReference type="FunFam" id="3.30.200.20:FF:000035">
    <property type="entry name" value="Serine/threonine protein kinase Stk1"/>
    <property type="match status" value="1"/>
</dbReference>
<dbReference type="CDD" id="cd14014">
    <property type="entry name" value="STKc_PknB_like"/>
    <property type="match status" value="1"/>
</dbReference>
<comment type="catalytic activity">
    <reaction evidence="8">
        <text>L-threonyl-[protein] + ATP = O-phospho-L-threonyl-[protein] + ADP + H(+)</text>
        <dbReference type="Rhea" id="RHEA:46608"/>
        <dbReference type="Rhea" id="RHEA-COMP:11060"/>
        <dbReference type="Rhea" id="RHEA-COMP:11605"/>
        <dbReference type="ChEBI" id="CHEBI:15378"/>
        <dbReference type="ChEBI" id="CHEBI:30013"/>
        <dbReference type="ChEBI" id="CHEBI:30616"/>
        <dbReference type="ChEBI" id="CHEBI:61977"/>
        <dbReference type="ChEBI" id="CHEBI:456216"/>
        <dbReference type="EC" id="2.7.11.1"/>
    </reaction>
</comment>
<dbReference type="GO" id="GO:0045717">
    <property type="term" value="P:negative regulation of fatty acid biosynthetic process"/>
    <property type="evidence" value="ECO:0007669"/>
    <property type="project" value="UniProtKB-ARBA"/>
</dbReference>
<dbReference type="Gene3D" id="3.30.10.20">
    <property type="match status" value="1"/>
</dbReference>
<dbReference type="EMBL" id="JAAGWG010000007">
    <property type="protein sequence ID" value="NEK85201.1"/>
    <property type="molecule type" value="Genomic_DNA"/>
</dbReference>
<organism evidence="13 14">
    <name type="scientific">Blastococcus saxobsidens</name>
    <dbReference type="NCBI Taxonomy" id="138336"/>
    <lineage>
        <taxon>Bacteria</taxon>
        <taxon>Bacillati</taxon>
        <taxon>Actinomycetota</taxon>
        <taxon>Actinomycetes</taxon>
        <taxon>Geodermatophilales</taxon>
        <taxon>Geodermatophilaceae</taxon>
        <taxon>Blastococcus</taxon>
    </lineage>
</organism>
<protein>
    <recommendedName>
        <fullName evidence="1">non-specific serine/threonine protein kinase</fullName>
        <ecNumber evidence="1">2.7.11.1</ecNumber>
    </recommendedName>
</protein>
<evidence type="ECO:0000259" key="12">
    <source>
        <dbReference type="PROSITE" id="PS50011"/>
    </source>
</evidence>
<feature type="compositionally biased region" description="Basic and acidic residues" evidence="10">
    <location>
        <begin position="448"/>
        <end position="476"/>
    </location>
</feature>
<keyword evidence="6 13" id="KW-0418">Kinase</keyword>
<evidence type="ECO:0000256" key="8">
    <source>
        <dbReference type="ARBA" id="ARBA00047899"/>
    </source>
</evidence>
<feature type="compositionally biased region" description="Acidic residues" evidence="10">
    <location>
        <begin position="477"/>
        <end position="492"/>
    </location>
</feature>
<dbReference type="EC" id="2.7.11.1" evidence="1"/>
<keyword evidence="2 13" id="KW-0723">Serine/threonine-protein kinase</keyword>
<proteinExistence type="predicted"/>
<keyword evidence="11" id="KW-0812">Transmembrane</keyword>
<dbReference type="Gene3D" id="3.30.200.20">
    <property type="entry name" value="Phosphorylase Kinase, domain 1"/>
    <property type="match status" value="1"/>
</dbReference>
<reference evidence="13 14" key="1">
    <citation type="submission" date="2019-12" db="EMBL/GenBank/DDBJ databases">
        <title>the WGS of Blastococcus saxobsidens 67B17.</title>
        <authorList>
            <person name="Jiang Z."/>
        </authorList>
    </citation>
    <scope>NUCLEOTIDE SEQUENCE [LARGE SCALE GENOMIC DNA]</scope>
    <source>
        <strain evidence="13 14">67B17</strain>
    </source>
</reference>
<dbReference type="InterPro" id="IPR000719">
    <property type="entry name" value="Prot_kinase_dom"/>
</dbReference>
<keyword evidence="4" id="KW-0677">Repeat</keyword>
<name>A0A6L9W156_9ACTN</name>
<feature type="transmembrane region" description="Helical" evidence="11">
    <location>
        <begin position="318"/>
        <end position="340"/>
    </location>
</feature>
<dbReference type="Gene3D" id="1.10.510.10">
    <property type="entry name" value="Transferase(Phosphotransferase) domain 1"/>
    <property type="match status" value="1"/>
</dbReference>
<keyword evidence="3" id="KW-0808">Transferase</keyword>
<feature type="domain" description="Protein kinase" evidence="12">
    <location>
        <begin position="12"/>
        <end position="273"/>
    </location>
</feature>
<dbReference type="SUPFAM" id="SSF56112">
    <property type="entry name" value="Protein kinase-like (PK-like)"/>
    <property type="match status" value="1"/>
</dbReference>
<dbReference type="PANTHER" id="PTHR43289">
    <property type="entry name" value="MITOGEN-ACTIVATED PROTEIN KINASE KINASE KINASE 20-RELATED"/>
    <property type="match status" value="1"/>
</dbReference>
<dbReference type="SMART" id="SM00220">
    <property type="entry name" value="S_TKc"/>
    <property type="match status" value="1"/>
</dbReference>
<dbReference type="RefSeq" id="WP_163202985.1">
    <property type="nucleotide sequence ID" value="NZ_JAAGWG010000007.1"/>
</dbReference>
<comment type="catalytic activity">
    <reaction evidence="9">
        <text>L-seryl-[protein] + ATP = O-phospho-L-seryl-[protein] + ADP + H(+)</text>
        <dbReference type="Rhea" id="RHEA:17989"/>
        <dbReference type="Rhea" id="RHEA-COMP:9863"/>
        <dbReference type="Rhea" id="RHEA-COMP:11604"/>
        <dbReference type="ChEBI" id="CHEBI:15378"/>
        <dbReference type="ChEBI" id="CHEBI:29999"/>
        <dbReference type="ChEBI" id="CHEBI:30616"/>
        <dbReference type="ChEBI" id="CHEBI:83421"/>
        <dbReference type="ChEBI" id="CHEBI:456216"/>
        <dbReference type="EC" id="2.7.11.1"/>
    </reaction>
</comment>
<evidence type="ECO:0000256" key="11">
    <source>
        <dbReference type="SAM" id="Phobius"/>
    </source>
</evidence>
<dbReference type="Proteomes" id="UP000479241">
    <property type="component" value="Unassembled WGS sequence"/>
</dbReference>
<evidence type="ECO:0000313" key="14">
    <source>
        <dbReference type="Proteomes" id="UP000479241"/>
    </source>
</evidence>
<dbReference type="PROSITE" id="PS00108">
    <property type="entry name" value="PROTEIN_KINASE_ST"/>
    <property type="match status" value="1"/>
</dbReference>
<feature type="region of interest" description="Disordered" evidence="10">
    <location>
        <begin position="422"/>
        <end position="492"/>
    </location>
</feature>
<dbReference type="GO" id="GO:0004674">
    <property type="term" value="F:protein serine/threonine kinase activity"/>
    <property type="evidence" value="ECO:0007669"/>
    <property type="project" value="UniProtKB-KW"/>
</dbReference>
<evidence type="ECO:0000256" key="1">
    <source>
        <dbReference type="ARBA" id="ARBA00012513"/>
    </source>
</evidence>
<feature type="compositionally biased region" description="Acidic residues" evidence="10">
    <location>
        <begin position="437"/>
        <end position="447"/>
    </location>
</feature>
<evidence type="ECO:0000256" key="6">
    <source>
        <dbReference type="ARBA" id="ARBA00022777"/>
    </source>
</evidence>
<evidence type="ECO:0000313" key="13">
    <source>
        <dbReference type="EMBL" id="NEK85201.1"/>
    </source>
</evidence>
<dbReference type="AlphaFoldDB" id="A0A6L9W156"/>
<evidence type="ECO:0000256" key="5">
    <source>
        <dbReference type="ARBA" id="ARBA00022741"/>
    </source>
</evidence>
<dbReference type="PROSITE" id="PS50011">
    <property type="entry name" value="PROTEIN_KINASE_DOM"/>
    <property type="match status" value="1"/>
</dbReference>
<evidence type="ECO:0000256" key="10">
    <source>
        <dbReference type="SAM" id="MobiDB-lite"/>
    </source>
</evidence>
<dbReference type="CDD" id="cd06577">
    <property type="entry name" value="PASTA_pknB"/>
    <property type="match status" value="1"/>
</dbReference>
<keyword evidence="11" id="KW-0472">Membrane</keyword>
<accession>A0A6L9W156</accession>
<dbReference type="Pfam" id="PF00069">
    <property type="entry name" value="Pkinase"/>
    <property type="match status" value="1"/>
</dbReference>
<evidence type="ECO:0000256" key="7">
    <source>
        <dbReference type="ARBA" id="ARBA00022840"/>
    </source>
</evidence>
<comment type="caution">
    <text evidence="13">The sequence shown here is derived from an EMBL/GenBank/DDBJ whole genome shotgun (WGS) entry which is preliminary data.</text>
</comment>
<dbReference type="PANTHER" id="PTHR43289:SF6">
    <property type="entry name" value="SERINE_THREONINE-PROTEIN KINASE NEKL-3"/>
    <property type="match status" value="1"/>
</dbReference>
<gene>
    <name evidence="13" type="ORF">GCU60_05405</name>
</gene>
<dbReference type="InterPro" id="IPR011009">
    <property type="entry name" value="Kinase-like_dom_sf"/>
</dbReference>
<evidence type="ECO:0000256" key="9">
    <source>
        <dbReference type="ARBA" id="ARBA00048679"/>
    </source>
</evidence>
<keyword evidence="7" id="KW-0067">ATP-binding</keyword>
<sequence>MRPQTDLLANRYRLTSLIAGGGMGQVWRGHDALLDRPVAVKVLRDQFAGDATFLTRFRAEAQHAAVLTHPHIAAVFDYGEVTGPGGVPLAYLVMELVEGESLADLLARERQLDPARTVDIVRQAADGLAAAHAAGVVHRDVKPANVLVTPQGVVKITDFGIARSASSVAVTGTGQVIGTAHYFSPEQAAGGQATPASDVYALGAVAYECLAGHRPFEAENPVQVAVMHIRDEPAPLPAGVPDDVRALVQRAMAKEPRDRFPDGAALRDAAARLNAGLPTSPARSARPAATAVLPVPAPGTVPLAAQPAARPAATRRRWLIPALAALLALAVAVAVLATVLPDRPGTPATGEDTAPSAPAGIEVLAEDLVGRPVQDVQAELIGRGLLVELVPVEVAGVPAGQVTAVDPAGTLAPGDLVRLSYAVPPVPAPAPAPADPGDAEEAQEEQEEQRKEAEEARKEAEEARKEAEEARKKEREEEQEEREEEQEERGGE</sequence>
<dbReference type="InterPro" id="IPR008271">
    <property type="entry name" value="Ser/Thr_kinase_AS"/>
</dbReference>
<keyword evidence="11" id="KW-1133">Transmembrane helix</keyword>